<dbReference type="GeneID" id="65281628"/>
<dbReference type="RefSeq" id="WP_012537269.1">
    <property type="nucleotide sequence ID" value="NZ_AP025160.1"/>
</dbReference>
<protein>
    <submittedName>
        <fullName evidence="2">Response regulator</fullName>
    </submittedName>
</protein>
<evidence type="ECO:0000313" key="3">
    <source>
        <dbReference type="Proteomes" id="UP000248886"/>
    </source>
</evidence>
<dbReference type="OMA" id="RTAHEYC"/>
<sequence length="389" mass="42157">MTTNPSNSGNVFVRSIGMDARKEAVFRMAFKMFTRRHYQLLDAGDAQTPAVVIIDVDGMDGMAIARRLHEEQPEQRILLTSVSAHPGSIFPVLQKPIRMETLFPALELLLNDSPAPAKPAGRSSATVMPIRPDVAISSPFASVAAPPAANPASAPAPKPVAPPAAAPRPTPQLRAEDVRHFNPQAGLLGLLQIVRRDQSPAIIVDDRQQVILRLDPVTDQAILLTDDATLRSMAQEEHPRLQMRAPADTDIPAHASVRHLTLPSLLWQVAAWTADGRLIQQLQINAPVQLKQWPNLTRLTMLPDALRLAAFLARSPASPALTVKMLRVAPSDLFNFLAAADSLGLLRYNTAENPDNRIRPASANAPEAAEIPAAKRSFLGRLLARIAGL</sequence>
<evidence type="ECO:0000313" key="2">
    <source>
        <dbReference type="EMBL" id="PZD80618.1"/>
    </source>
</evidence>
<gene>
    <name evidence="2" type="ORF">DN052_09230</name>
</gene>
<dbReference type="AlphaFoldDB" id="A0A2W1K1N5"/>
<proteinExistence type="predicted"/>
<organism evidence="2 3">
    <name type="scientific">Acidithiobacillus ferrooxidans</name>
    <name type="common">Thiobacillus ferrooxidans</name>
    <dbReference type="NCBI Taxonomy" id="920"/>
    <lineage>
        <taxon>Bacteria</taxon>
        <taxon>Pseudomonadati</taxon>
        <taxon>Pseudomonadota</taxon>
        <taxon>Acidithiobacillia</taxon>
        <taxon>Acidithiobacillales</taxon>
        <taxon>Acidithiobacillaceae</taxon>
        <taxon>Acidithiobacillus</taxon>
    </lineage>
</organism>
<dbReference type="InterPro" id="IPR011006">
    <property type="entry name" value="CheY-like_superfamily"/>
</dbReference>
<feature type="region of interest" description="Disordered" evidence="1">
    <location>
        <begin position="145"/>
        <end position="171"/>
    </location>
</feature>
<feature type="compositionally biased region" description="Pro residues" evidence="1">
    <location>
        <begin position="154"/>
        <end position="170"/>
    </location>
</feature>
<dbReference type="Proteomes" id="UP000248886">
    <property type="component" value="Unassembled WGS sequence"/>
</dbReference>
<dbReference type="EMBL" id="QKQP01000005">
    <property type="protein sequence ID" value="PZD80618.1"/>
    <property type="molecule type" value="Genomic_DNA"/>
</dbReference>
<evidence type="ECO:0000256" key="1">
    <source>
        <dbReference type="SAM" id="MobiDB-lite"/>
    </source>
</evidence>
<comment type="caution">
    <text evidence="2">The sequence shown here is derived from an EMBL/GenBank/DDBJ whole genome shotgun (WGS) entry which is preliminary data.</text>
</comment>
<name>A0A2W1K1N5_ACIFR</name>
<dbReference type="OrthoDB" id="3212305at2"/>
<reference evidence="2 3" key="1">
    <citation type="submission" date="2018-06" db="EMBL/GenBank/DDBJ databases">
        <title>Draft sequence of Acidithiobacillus ferrooxidans CCM 4253.</title>
        <authorList>
            <person name="Moya-Beltran A."/>
            <person name="Castro M."/>
            <person name="Covarrubias P.C."/>
            <person name="Issotta F."/>
            <person name="Janiczek O."/>
            <person name="Mandl M."/>
            <person name="Kucera J."/>
            <person name="Quatrini R."/>
        </authorList>
    </citation>
    <scope>NUCLEOTIDE SEQUENCE [LARGE SCALE GENOMIC DNA]</scope>
    <source>
        <strain evidence="2 3">CCM 4253</strain>
    </source>
</reference>
<accession>A0A2W1K1N5</accession>
<dbReference type="SUPFAM" id="SSF52172">
    <property type="entry name" value="CheY-like"/>
    <property type="match status" value="1"/>
</dbReference>